<sequence>MAYLVPIQKRYYNNPEASAKAFKEDGYYRTGDYFVVDDDGYYQYRGRMSDRIRTKGHTFPPAYLEDLWIHQYSDDIKECCVVGAFSKRLGYELPRAYVVLVENSKKDQQAFIDGLVSYVNSRAPQAEMQLSGGAKCLKKLPLTNSYKVDRYKLRGIAQEEINKPSARL</sequence>
<dbReference type="InterPro" id="IPR025110">
    <property type="entry name" value="AMP-bd_C"/>
</dbReference>
<dbReference type="Gene3D" id="3.30.300.30">
    <property type="match status" value="1"/>
</dbReference>
<keyword evidence="3" id="KW-1185">Reference proteome</keyword>
<dbReference type="Gene3D" id="3.40.50.12780">
    <property type="entry name" value="N-terminal domain of ligase-like"/>
    <property type="match status" value="1"/>
</dbReference>
<dbReference type="AlphaFoldDB" id="A0A068RK13"/>
<name>A0A068RK13_9FUNG</name>
<dbReference type="SUPFAM" id="SSF56801">
    <property type="entry name" value="Acetyl-CoA synthetase-like"/>
    <property type="match status" value="1"/>
</dbReference>
<dbReference type="STRING" id="1263082.A0A068RK13"/>
<comment type="caution">
    <text evidence="2">The sequence shown here is derived from an EMBL/GenBank/DDBJ whole genome shotgun (WGS) entry which is preliminary data.</text>
</comment>
<dbReference type="EMBL" id="CBTN010000005">
    <property type="protein sequence ID" value="CDH50020.1"/>
    <property type="molecule type" value="Genomic_DNA"/>
</dbReference>
<feature type="domain" description="AMP-binding enzyme C-terminal" evidence="1">
    <location>
        <begin position="74"/>
        <end position="147"/>
    </location>
</feature>
<gene>
    <name evidence="2" type="ORF">LCOR_01742.1</name>
</gene>
<evidence type="ECO:0000313" key="2">
    <source>
        <dbReference type="EMBL" id="CDH50020.1"/>
    </source>
</evidence>
<dbReference type="GO" id="GO:0016405">
    <property type="term" value="F:CoA-ligase activity"/>
    <property type="evidence" value="ECO:0007669"/>
    <property type="project" value="TreeGrafter"/>
</dbReference>
<evidence type="ECO:0000259" key="1">
    <source>
        <dbReference type="Pfam" id="PF13193"/>
    </source>
</evidence>
<accession>A0A068RK13</accession>
<dbReference type="Proteomes" id="UP000027586">
    <property type="component" value="Unassembled WGS sequence"/>
</dbReference>
<protein>
    <recommendedName>
        <fullName evidence="1">AMP-binding enzyme C-terminal domain-containing protein</fullName>
    </recommendedName>
</protein>
<dbReference type="Pfam" id="PF13193">
    <property type="entry name" value="AMP-binding_C"/>
    <property type="match status" value="1"/>
</dbReference>
<evidence type="ECO:0000313" key="3">
    <source>
        <dbReference type="Proteomes" id="UP000027586"/>
    </source>
</evidence>
<dbReference type="InterPro" id="IPR042099">
    <property type="entry name" value="ANL_N_sf"/>
</dbReference>
<dbReference type="InterPro" id="IPR045851">
    <property type="entry name" value="AMP-bd_C_sf"/>
</dbReference>
<dbReference type="OrthoDB" id="10253115at2759"/>
<proteinExistence type="predicted"/>
<organism evidence="2 3">
    <name type="scientific">Lichtheimia corymbifera JMRC:FSU:9682</name>
    <dbReference type="NCBI Taxonomy" id="1263082"/>
    <lineage>
        <taxon>Eukaryota</taxon>
        <taxon>Fungi</taxon>
        <taxon>Fungi incertae sedis</taxon>
        <taxon>Mucoromycota</taxon>
        <taxon>Mucoromycotina</taxon>
        <taxon>Mucoromycetes</taxon>
        <taxon>Mucorales</taxon>
        <taxon>Lichtheimiaceae</taxon>
        <taxon>Lichtheimia</taxon>
    </lineage>
</organism>
<dbReference type="VEuPathDB" id="FungiDB:LCOR_01742.1"/>
<dbReference type="PANTHER" id="PTHR24096">
    <property type="entry name" value="LONG-CHAIN-FATTY-ACID--COA LIGASE"/>
    <property type="match status" value="1"/>
</dbReference>
<reference evidence="2" key="1">
    <citation type="submission" date="2013-08" db="EMBL/GenBank/DDBJ databases">
        <title>Gene expansion shapes genome architecture in the human pathogen Lichtheimia corymbifera: an evolutionary genomics analysis in the ancient terrestrial Mucorales (Mucoromycotina).</title>
        <authorList>
            <person name="Schwartze V.U."/>
            <person name="Winter S."/>
            <person name="Shelest E."/>
            <person name="Marcet-Houben M."/>
            <person name="Horn F."/>
            <person name="Wehner S."/>
            <person name="Hoffmann K."/>
            <person name="Riege K."/>
            <person name="Sammeth M."/>
            <person name="Nowrousian M."/>
            <person name="Valiante V."/>
            <person name="Linde J."/>
            <person name="Jacobsen I.D."/>
            <person name="Marz M."/>
            <person name="Brakhage A.A."/>
            <person name="Gabaldon T."/>
            <person name="Bocker S."/>
            <person name="Voigt K."/>
        </authorList>
    </citation>
    <scope>NUCLEOTIDE SEQUENCE [LARGE SCALE GENOMIC DNA]</scope>
    <source>
        <strain evidence="2">FSU 9682</strain>
    </source>
</reference>